<sequence length="130" mass="15420">MFKFKKVMFLFVGIISLVLGLVGIALPVLPTTPFLLLSSYCFCKSSDRLYFWFKGTKLYKKHVEDFSKNRCMPLKSKICILAFASSMLMLTFIFSKSIHLRIFIVVLMITKYYYFIFKIKTKERLPYYDR</sequence>
<dbReference type="OrthoDB" id="5690292at2"/>
<keyword evidence="1" id="KW-0812">Transmembrane</keyword>
<dbReference type="InterPro" id="IPR007401">
    <property type="entry name" value="DUF454"/>
</dbReference>
<accession>A0A4U9QZU2</accession>
<feature type="transmembrane region" description="Helical" evidence="1">
    <location>
        <begin position="100"/>
        <end position="117"/>
    </location>
</feature>
<organism evidence="2 3">
    <name type="scientific">Hathewaya histolytica</name>
    <name type="common">Clostridium histolyticum</name>
    <dbReference type="NCBI Taxonomy" id="1498"/>
    <lineage>
        <taxon>Bacteria</taxon>
        <taxon>Bacillati</taxon>
        <taxon>Bacillota</taxon>
        <taxon>Clostridia</taxon>
        <taxon>Eubacteriales</taxon>
        <taxon>Clostridiaceae</taxon>
        <taxon>Hathewaya</taxon>
    </lineage>
</organism>
<keyword evidence="3" id="KW-1185">Reference proteome</keyword>
<feature type="transmembrane region" description="Helical" evidence="1">
    <location>
        <begin position="7"/>
        <end position="28"/>
    </location>
</feature>
<dbReference type="AlphaFoldDB" id="A0A4U9QZU2"/>
<evidence type="ECO:0000313" key="2">
    <source>
        <dbReference type="EMBL" id="VTQ84382.1"/>
    </source>
</evidence>
<dbReference type="Proteomes" id="UP000308489">
    <property type="component" value="Chromosome 1"/>
</dbReference>
<name>A0A4U9QZU2_HATHI</name>
<dbReference type="RefSeq" id="WP_138209310.1">
    <property type="nucleotide sequence ID" value="NZ_CBCRUQ010000009.1"/>
</dbReference>
<keyword evidence="1" id="KW-1133">Transmembrane helix</keyword>
<evidence type="ECO:0000256" key="1">
    <source>
        <dbReference type="SAM" id="Phobius"/>
    </source>
</evidence>
<proteinExistence type="predicted"/>
<dbReference type="EMBL" id="LR590481">
    <property type="protein sequence ID" value="VTQ84382.1"/>
    <property type="molecule type" value="Genomic_DNA"/>
</dbReference>
<evidence type="ECO:0000313" key="3">
    <source>
        <dbReference type="Proteomes" id="UP000308489"/>
    </source>
</evidence>
<dbReference type="PANTHER" id="PTHR35813">
    <property type="entry name" value="INNER MEMBRANE PROTEIN YBAN"/>
    <property type="match status" value="1"/>
</dbReference>
<gene>
    <name evidence="2" type="primary">ybaN</name>
    <name evidence="2" type="ORF">NCTC503_00530</name>
</gene>
<dbReference type="KEGG" id="hhw:NCTC503_00530"/>
<protein>
    <submittedName>
        <fullName evidence="2">Putative membrane protein STY0526</fullName>
    </submittedName>
</protein>
<dbReference type="Pfam" id="PF04304">
    <property type="entry name" value="DUF454"/>
    <property type="match status" value="1"/>
</dbReference>
<reference evidence="2 3" key="1">
    <citation type="submission" date="2019-05" db="EMBL/GenBank/DDBJ databases">
        <authorList>
            <consortium name="Pathogen Informatics"/>
        </authorList>
    </citation>
    <scope>NUCLEOTIDE SEQUENCE [LARGE SCALE GENOMIC DNA]</scope>
    <source>
        <strain evidence="2 3">NCTC503</strain>
    </source>
</reference>
<dbReference type="PANTHER" id="PTHR35813:SF1">
    <property type="entry name" value="INNER MEMBRANE PROTEIN YBAN"/>
    <property type="match status" value="1"/>
</dbReference>
<dbReference type="GO" id="GO:0005886">
    <property type="term" value="C:plasma membrane"/>
    <property type="evidence" value="ECO:0007669"/>
    <property type="project" value="TreeGrafter"/>
</dbReference>
<dbReference type="PIRSF" id="PIRSF016789">
    <property type="entry name" value="DUF454"/>
    <property type="match status" value="1"/>
</dbReference>
<keyword evidence="1" id="KW-0472">Membrane</keyword>